<name>E4RU47_LEAB4</name>
<sequence length="325" mass="36552">MKTLKKTGLYVLGIFSLLLILAIIVLFTLFPKVDTAPELTVERTPERIERGRYIANAVAVCMDCHSQRDWSSYSGPMVPGTLGMGGERFSREMGFPGVFYSKNITPAALSGWTDGEIYRTITSGVDREGKALFPVMPFHSYNQLHDEDIFSIIAYIRSLDPIENEIPERTVDFPVNLLVRTFPNKRNQVDQIPDKADKVAYGRYVTTMAGCIDCHTPVKKGNIILEEIFSGGRAFEMPGGTLVSSNLTPHNTGIANWTEAQFISTFKQYQDSTYVSPKLGATDMNTLMPWMMYSTMKEEDLRAIFAYLKSLPPIERTVQKFVPKN</sequence>
<keyword evidence="5" id="KW-0812">Transmembrane</keyword>
<dbReference type="InterPro" id="IPR051459">
    <property type="entry name" value="Cytochrome_c-type_DH"/>
</dbReference>
<dbReference type="OrthoDB" id="9809720at2"/>
<dbReference type="EMBL" id="CP002305">
    <property type="protein sequence ID" value="ADQ16028.1"/>
    <property type="molecule type" value="Genomic_DNA"/>
</dbReference>
<keyword evidence="1 4" id="KW-0349">Heme</keyword>
<dbReference type="Gene3D" id="1.10.760.10">
    <property type="entry name" value="Cytochrome c-like domain"/>
    <property type="match status" value="2"/>
</dbReference>
<keyword evidence="2 4" id="KW-0479">Metal-binding</keyword>
<gene>
    <name evidence="7" type="ordered locus">Lbys_0235</name>
</gene>
<proteinExistence type="predicted"/>
<evidence type="ECO:0000256" key="5">
    <source>
        <dbReference type="SAM" id="Phobius"/>
    </source>
</evidence>
<keyword evidence="5" id="KW-0472">Membrane</keyword>
<dbReference type="GO" id="GO:0020037">
    <property type="term" value="F:heme binding"/>
    <property type="evidence" value="ECO:0007669"/>
    <property type="project" value="InterPro"/>
</dbReference>
<protein>
    <submittedName>
        <fullName evidence="7">Cytochrome c-related protein</fullName>
    </submittedName>
</protein>
<dbReference type="eggNOG" id="COG2010">
    <property type="taxonomic scope" value="Bacteria"/>
</dbReference>
<dbReference type="InterPro" id="IPR009056">
    <property type="entry name" value="Cyt_c-like_dom"/>
</dbReference>
<dbReference type="Pfam" id="PF00034">
    <property type="entry name" value="Cytochrom_C"/>
    <property type="match status" value="1"/>
</dbReference>
<dbReference type="PROSITE" id="PS51007">
    <property type="entry name" value="CYTC"/>
    <property type="match status" value="2"/>
</dbReference>
<evidence type="ECO:0000256" key="1">
    <source>
        <dbReference type="ARBA" id="ARBA00022617"/>
    </source>
</evidence>
<accession>E4RU47</accession>
<dbReference type="HOGENOM" id="CLU_028594_2_0_10"/>
<reference evidence="7 8" key="2">
    <citation type="journal article" date="2011" name="Stand. Genomic Sci.">
        <title>Complete genome sequence of Leadbetterella byssophila type strain (4M15).</title>
        <authorList>
            <person name="Abt B."/>
            <person name="Teshima H."/>
            <person name="Lucas S."/>
            <person name="Lapidus A."/>
            <person name="Del Rio T.G."/>
            <person name="Nolan M."/>
            <person name="Tice H."/>
            <person name="Cheng J.F."/>
            <person name="Pitluck S."/>
            <person name="Liolios K."/>
            <person name="Pagani I."/>
            <person name="Ivanova N."/>
            <person name="Mavromatis K."/>
            <person name="Pati A."/>
            <person name="Tapia R."/>
            <person name="Han C."/>
            <person name="Goodwin L."/>
            <person name="Chen A."/>
            <person name="Palaniappan K."/>
            <person name="Land M."/>
            <person name="Hauser L."/>
            <person name="Chang Y.J."/>
            <person name="Jeffries C.D."/>
            <person name="Rohde M."/>
            <person name="Goker M."/>
            <person name="Tindall B.J."/>
            <person name="Detter J.C."/>
            <person name="Woyke T."/>
            <person name="Bristow J."/>
            <person name="Eisen J.A."/>
            <person name="Markowitz V."/>
            <person name="Hugenholtz P."/>
            <person name="Klenk H.P."/>
            <person name="Kyrpides N.C."/>
        </authorList>
    </citation>
    <scope>NUCLEOTIDE SEQUENCE [LARGE SCALE GENOMIC DNA]</scope>
    <source>
        <strain evidence="8">DSM 17132 / JCM 16389 / KACC 11308 / NBRC 106382 / 4M15</strain>
    </source>
</reference>
<dbReference type="SUPFAM" id="SSF46626">
    <property type="entry name" value="Cytochrome c"/>
    <property type="match status" value="2"/>
</dbReference>
<evidence type="ECO:0000259" key="6">
    <source>
        <dbReference type="PROSITE" id="PS51007"/>
    </source>
</evidence>
<dbReference type="AlphaFoldDB" id="E4RU47"/>
<dbReference type="PANTHER" id="PTHR35008:SF4">
    <property type="entry name" value="BLL4482 PROTEIN"/>
    <property type="match status" value="1"/>
</dbReference>
<dbReference type="Proteomes" id="UP000007435">
    <property type="component" value="Chromosome"/>
</dbReference>
<dbReference type="GO" id="GO:0009055">
    <property type="term" value="F:electron transfer activity"/>
    <property type="evidence" value="ECO:0007669"/>
    <property type="project" value="InterPro"/>
</dbReference>
<dbReference type="GO" id="GO:0046872">
    <property type="term" value="F:metal ion binding"/>
    <property type="evidence" value="ECO:0007669"/>
    <property type="project" value="UniProtKB-KW"/>
</dbReference>
<dbReference type="RefSeq" id="WP_013407083.1">
    <property type="nucleotide sequence ID" value="NC_014655.1"/>
</dbReference>
<keyword evidence="3 4" id="KW-0408">Iron</keyword>
<evidence type="ECO:0000313" key="7">
    <source>
        <dbReference type="EMBL" id="ADQ16028.1"/>
    </source>
</evidence>
<evidence type="ECO:0000256" key="4">
    <source>
        <dbReference type="PROSITE-ProRule" id="PRU00433"/>
    </source>
</evidence>
<dbReference type="STRING" id="649349.Lbys_0235"/>
<feature type="domain" description="Cytochrome c" evidence="6">
    <location>
        <begin position="46"/>
        <end position="160"/>
    </location>
</feature>
<dbReference type="PANTHER" id="PTHR35008">
    <property type="entry name" value="BLL4482 PROTEIN-RELATED"/>
    <property type="match status" value="1"/>
</dbReference>
<evidence type="ECO:0000313" key="8">
    <source>
        <dbReference type="Proteomes" id="UP000007435"/>
    </source>
</evidence>
<dbReference type="KEGG" id="lby:Lbys_0235"/>
<keyword evidence="5" id="KW-1133">Transmembrane helix</keyword>
<feature type="domain" description="Cytochrome c" evidence="6">
    <location>
        <begin position="197"/>
        <end position="312"/>
    </location>
</feature>
<evidence type="ECO:0000256" key="2">
    <source>
        <dbReference type="ARBA" id="ARBA00022723"/>
    </source>
</evidence>
<reference key="1">
    <citation type="submission" date="2010-11" db="EMBL/GenBank/DDBJ databases">
        <title>The complete genome of Leadbetterella byssophila DSM 17132.</title>
        <authorList>
            <consortium name="US DOE Joint Genome Institute (JGI-PGF)"/>
            <person name="Lucas S."/>
            <person name="Copeland A."/>
            <person name="Lapidus A."/>
            <person name="Glavina del Rio T."/>
            <person name="Dalin E."/>
            <person name="Tice H."/>
            <person name="Bruce D."/>
            <person name="Goodwin L."/>
            <person name="Pitluck S."/>
            <person name="Kyrpides N."/>
            <person name="Mavromatis K."/>
            <person name="Ivanova N."/>
            <person name="Teshima H."/>
            <person name="Brettin T."/>
            <person name="Detter J.C."/>
            <person name="Han C."/>
            <person name="Tapia R."/>
            <person name="Land M."/>
            <person name="Hauser L."/>
            <person name="Markowitz V."/>
            <person name="Cheng J.-F."/>
            <person name="Hugenholtz P."/>
            <person name="Woyke T."/>
            <person name="Wu D."/>
            <person name="Tindall B."/>
            <person name="Pomrenke H.G."/>
            <person name="Brambilla E."/>
            <person name="Klenk H.-P."/>
            <person name="Eisen J.A."/>
        </authorList>
    </citation>
    <scope>NUCLEOTIDE SEQUENCE [LARGE SCALE GENOMIC DNA]</scope>
    <source>
        <strain>DSM 17132</strain>
    </source>
</reference>
<organism evidence="7 8">
    <name type="scientific">Leadbetterella byssophila (strain DSM 17132 / JCM 16389 / KACC 11308 / NBRC 106382 / 4M15)</name>
    <dbReference type="NCBI Taxonomy" id="649349"/>
    <lineage>
        <taxon>Bacteria</taxon>
        <taxon>Pseudomonadati</taxon>
        <taxon>Bacteroidota</taxon>
        <taxon>Cytophagia</taxon>
        <taxon>Cytophagales</taxon>
        <taxon>Leadbetterellaceae</taxon>
        <taxon>Leadbetterella</taxon>
    </lineage>
</organism>
<keyword evidence="8" id="KW-1185">Reference proteome</keyword>
<feature type="transmembrane region" description="Helical" evidence="5">
    <location>
        <begin position="7"/>
        <end position="30"/>
    </location>
</feature>
<dbReference type="InterPro" id="IPR036909">
    <property type="entry name" value="Cyt_c-like_dom_sf"/>
</dbReference>
<evidence type="ECO:0000256" key="3">
    <source>
        <dbReference type="ARBA" id="ARBA00023004"/>
    </source>
</evidence>